<keyword evidence="2" id="KW-0489">Methyltransferase</keyword>
<organism evidence="2 3">
    <name type="scientific">Candidatus Avoscillospira stercoripullorum</name>
    <dbReference type="NCBI Taxonomy" id="2840709"/>
    <lineage>
        <taxon>Bacteria</taxon>
        <taxon>Bacillati</taxon>
        <taxon>Bacillota</taxon>
        <taxon>Clostridia</taxon>
        <taxon>Eubacteriales</taxon>
        <taxon>Oscillospiraceae</taxon>
        <taxon>Oscillospiraceae incertae sedis</taxon>
        <taxon>Candidatus Avoscillospira</taxon>
    </lineage>
</organism>
<dbReference type="InterPro" id="IPR029063">
    <property type="entry name" value="SAM-dependent_MTases_sf"/>
</dbReference>
<dbReference type="Gene3D" id="3.40.50.150">
    <property type="entry name" value="Vaccinia Virus protein VP39"/>
    <property type="match status" value="1"/>
</dbReference>
<reference evidence="2" key="2">
    <citation type="journal article" date="2021" name="PeerJ">
        <title>Extensive microbial diversity within the chicken gut microbiome revealed by metagenomics and culture.</title>
        <authorList>
            <person name="Gilroy R."/>
            <person name="Ravi A."/>
            <person name="Getino M."/>
            <person name="Pursley I."/>
            <person name="Horton D.L."/>
            <person name="Alikhan N.F."/>
            <person name="Baker D."/>
            <person name="Gharbi K."/>
            <person name="Hall N."/>
            <person name="Watson M."/>
            <person name="Adriaenssens E.M."/>
            <person name="Foster-Nyarko E."/>
            <person name="Jarju S."/>
            <person name="Secka A."/>
            <person name="Antonio M."/>
            <person name="Oren A."/>
            <person name="Chaudhuri R.R."/>
            <person name="La Ragione R."/>
            <person name="Hildebrand F."/>
            <person name="Pallen M.J."/>
        </authorList>
    </citation>
    <scope>NUCLEOTIDE SEQUENCE</scope>
    <source>
        <strain evidence="2">ChiHjej9B8-7071</strain>
    </source>
</reference>
<protein>
    <submittedName>
        <fullName evidence="2">Methyltransferase</fullName>
    </submittedName>
</protein>
<dbReference type="AlphaFoldDB" id="A0A9D1A9N1"/>
<sequence length="237" mass="25668">MAQETLWNGVVLKQPDSLFPLGTDSVALASFARFSRGARVADLGCGGGAIALMLLASDPSLHVTGIEWDPVAVQAARDNGVENRVDFQVLAGDLRSIETLLPPGGFDGCVANPPYFPVGSGASGARANARSEVTLTLKELCRAAQWLLTYGGRFALVHRPERLADLMEALRAHQLEPKRLRLLRHRAEKPPSLLLLEAKKGAKPGLVWEPDLILRDEDGRESAACRALYHRDGKDCD</sequence>
<dbReference type="Pfam" id="PF05175">
    <property type="entry name" value="MTS"/>
    <property type="match status" value="1"/>
</dbReference>
<dbReference type="InterPro" id="IPR050210">
    <property type="entry name" value="tRNA_Adenine-N(6)_MTase"/>
</dbReference>
<dbReference type="PANTHER" id="PTHR47739">
    <property type="entry name" value="TRNA1(VAL) (ADENINE(37)-N6)-METHYLTRANSFERASE"/>
    <property type="match status" value="1"/>
</dbReference>
<proteinExistence type="predicted"/>
<dbReference type="InterPro" id="IPR002052">
    <property type="entry name" value="DNA_methylase_N6_adenine_CS"/>
</dbReference>
<gene>
    <name evidence="2" type="ORF">IAA70_07555</name>
</gene>
<accession>A0A9D1A9N1</accession>
<dbReference type="Proteomes" id="UP000824258">
    <property type="component" value="Unassembled WGS sequence"/>
</dbReference>
<feature type="domain" description="Methyltransferase small" evidence="1">
    <location>
        <begin position="36"/>
        <end position="160"/>
    </location>
</feature>
<dbReference type="GO" id="GO:0008170">
    <property type="term" value="F:N-methyltransferase activity"/>
    <property type="evidence" value="ECO:0007669"/>
    <property type="project" value="UniProtKB-ARBA"/>
</dbReference>
<name>A0A9D1A9N1_9FIRM</name>
<comment type="caution">
    <text evidence="2">The sequence shown here is derived from an EMBL/GenBank/DDBJ whole genome shotgun (WGS) entry which is preliminary data.</text>
</comment>
<dbReference type="EMBL" id="DVGD01000246">
    <property type="protein sequence ID" value="HIR10245.1"/>
    <property type="molecule type" value="Genomic_DNA"/>
</dbReference>
<dbReference type="CDD" id="cd02440">
    <property type="entry name" value="AdoMet_MTases"/>
    <property type="match status" value="1"/>
</dbReference>
<evidence type="ECO:0000259" key="1">
    <source>
        <dbReference type="Pfam" id="PF05175"/>
    </source>
</evidence>
<evidence type="ECO:0000313" key="3">
    <source>
        <dbReference type="Proteomes" id="UP000824258"/>
    </source>
</evidence>
<dbReference type="GO" id="GO:0008757">
    <property type="term" value="F:S-adenosylmethionine-dependent methyltransferase activity"/>
    <property type="evidence" value="ECO:0007669"/>
    <property type="project" value="UniProtKB-ARBA"/>
</dbReference>
<dbReference type="SUPFAM" id="SSF53335">
    <property type="entry name" value="S-adenosyl-L-methionine-dependent methyltransferases"/>
    <property type="match status" value="1"/>
</dbReference>
<dbReference type="PANTHER" id="PTHR47739:SF1">
    <property type="entry name" value="TRNA1(VAL) (ADENINE(37)-N6)-METHYLTRANSFERASE"/>
    <property type="match status" value="1"/>
</dbReference>
<reference evidence="2" key="1">
    <citation type="submission" date="2020-10" db="EMBL/GenBank/DDBJ databases">
        <authorList>
            <person name="Gilroy R."/>
        </authorList>
    </citation>
    <scope>NUCLEOTIDE SEQUENCE</scope>
    <source>
        <strain evidence="2">ChiHjej9B8-7071</strain>
    </source>
</reference>
<evidence type="ECO:0000313" key="2">
    <source>
        <dbReference type="EMBL" id="HIR10245.1"/>
    </source>
</evidence>
<dbReference type="GO" id="GO:0032259">
    <property type="term" value="P:methylation"/>
    <property type="evidence" value="ECO:0007669"/>
    <property type="project" value="UniProtKB-KW"/>
</dbReference>
<dbReference type="PROSITE" id="PS00092">
    <property type="entry name" value="N6_MTASE"/>
    <property type="match status" value="1"/>
</dbReference>
<dbReference type="GO" id="GO:0003676">
    <property type="term" value="F:nucleic acid binding"/>
    <property type="evidence" value="ECO:0007669"/>
    <property type="project" value="InterPro"/>
</dbReference>
<dbReference type="InterPro" id="IPR007848">
    <property type="entry name" value="Small_mtfrase_dom"/>
</dbReference>
<keyword evidence="2" id="KW-0808">Transferase</keyword>